<evidence type="ECO:0000313" key="14">
    <source>
        <dbReference type="Proteomes" id="UP000242662"/>
    </source>
</evidence>
<feature type="domain" description="Peptidase M50" evidence="12">
    <location>
        <begin position="6"/>
        <end position="406"/>
    </location>
</feature>
<name>A0A1G6H7E1_9BACI</name>
<comment type="cofactor">
    <cofactor evidence="1 11">
        <name>Zn(2+)</name>
        <dbReference type="ChEBI" id="CHEBI:29105"/>
    </cofactor>
</comment>
<proteinExistence type="inferred from homology"/>
<dbReference type="PANTHER" id="PTHR42837:SF2">
    <property type="entry name" value="MEMBRANE METALLOPROTEASE ARASP2, CHLOROPLASTIC-RELATED"/>
    <property type="match status" value="1"/>
</dbReference>
<feature type="transmembrane region" description="Helical" evidence="11">
    <location>
        <begin position="343"/>
        <end position="364"/>
    </location>
</feature>
<comment type="subcellular location">
    <subcellularLocation>
        <location evidence="2">Membrane</location>
        <topology evidence="2">Multi-pass membrane protein</topology>
    </subcellularLocation>
</comment>
<sequence>MNTLLAFLAIFSVIVFVHEWGHLYFAKKVGIMCHEFAIGMGPKLFSFERNDTVYTIRLLPIGGYVRMAGEEPEESRVRPGHEVGLVFDRNQQVTEIIVNNKDKHPEAHVVQIEQIDLVHELFIEARDEETDEMIRYAVSDRALVVEDEVAERIAPWSKQFHSKSIPKRAMAIFAGPLMNFVLAFVILLGLALYQGVRLSPEVVVSDSPDSKTAIQAGLETGDVITAVEGAPVSSWKEMTAEIERYPGEEVTIEFERAGELKQTTATLGKREIAPGKYQGVLGVHGISEFSVLGSIEKAVNDIYRTATSIFNTLGLIFTGQFSLDYVAGPVGIYNFTGQAVTQGWITVVFFTAMLSVNIGIINLLPIPAMDGGRLVFLGLEAIRRKPIPREKEATIGFVSFALLMLLIIVVTWNDIHKLFS</sequence>
<feature type="transmembrane region" description="Helical" evidence="11">
    <location>
        <begin position="6"/>
        <end position="25"/>
    </location>
</feature>
<dbReference type="PANTHER" id="PTHR42837">
    <property type="entry name" value="REGULATOR OF SIGMA-E PROTEASE RSEP"/>
    <property type="match status" value="1"/>
</dbReference>
<keyword evidence="8 11" id="KW-1133">Transmembrane helix</keyword>
<feature type="transmembrane region" description="Helical" evidence="11">
    <location>
        <begin position="169"/>
        <end position="193"/>
    </location>
</feature>
<evidence type="ECO:0000256" key="10">
    <source>
        <dbReference type="ARBA" id="ARBA00023136"/>
    </source>
</evidence>
<comment type="similarity">
    <text evidence="3 11">Belongs to the peptidase M50B family.</text>
</comment>
<keyword evidence="11" id="KW-0479">Metal-binding</keyword>
<organism evidence="13 14">
    <name type="scientific">Shouchella lonarensis</name>
    <dbReference type="NCBI Taxonomy" id="1464122"/>
    <lineage>
        <taxon>Bacteria</taxon>
        <taxon>Bacillati</taxon>
        <taxon>Bacillota</taxon>
        <taxon>Bacilli</taxon>
        <taxon>Bacillales</taxon>
        <taxon>Bacillaceae</taxon>
        <taxon>Shouchella</taxon>
    </lineage>
</organism>
<dbReference type="InterPro" id="IPR004387">
    <property type="entry name" value="Pept_M50_Zn"/>
</dbReference>
<dbReference type="EMBL" id="FMYM01000003">
    <property type="protein sequence ID" value="SDB90197.1"/>
    <property type="molecule type" value="Genomic_DNA"/>
</dbReference>
<dbReference type="Pfam" id="PF02163">
    <property type="entry name" value="Peptidase_M50"/>
    <property type="match status" value="1"/>
</dbReference>
<evidence type="ECO:0000256" key="4">
    <source>
        <dbReference type="ARBA" id="ARBA00022670"/>
    </source>
</evidence>
<keyword evidence="4 13" id="KW-0645">Protease</keyword>
<evidence type="ECO:0000256" key="9">
    <source>
        <dbReference type="ARBA" id="ARBA00023049"/>
    </source>
</evidence>
<keyword evidence="5 11" id="KW-0812">Transmembrane</keyword>
<evidence type="ECO:0000256" key="2">
    <source>
        <dbReference type="ARBA" id="ARBA00004141"/>
    </source>
</evidence>
<gene>
    <name evidence="13" type="ORF">SAMN05421737_10333</name>
</gene>
<dbReference type="InterPro" id="IPR008915">
    <property type="entry name" value="Peptidase_M50"/>
</dbReference>
<keyword evidence="6 11" id="KW-0378">Hydrolase</keyword>
<evidence type="ECO:0000256" key="3">
    <source>
        <dbReference type="ARBA" id="ARBA00007931"/>
    </source>
</evidence>
<protein>
    <recommendedName>
        <fullName evidence="11">Zinc metalloprotease</fullName>
        <ecNumber evidence="11">3.4.24.-</ecNumber>
    </recommendedName>
</protein>
<evidence type="ECO:0000256" key="11">
    <source>
        <dbReference type="RuleBase" id="RU362031"/>
    </source>
</evidence>
<dbReference type="GO" id="GO:0016020">
    <property type="term" value="C:membrane"/>
    <property type="evidence" value="ECO:0007669"/>
    <property type="project" value="UniProtKB-SubCell"/>
</dbReference>
<dbReference type="GO" id="GO:0046872">
    <property type="term" value="F:metal ion binding"/>
    <property type="evidence" value="ECO:0007669"/>
    <property type="project" value="UniProtKB-KW"/>
</dbReference>
<reference evidence="14" key="1">
    <citation type="submission" date="2016-09" db="EMBL/GenBank/DDBJ databases">
        <authorList>
            <person name="Varghese N."/>
            <person name="Submissions S."/>
        </authorList>
    </citation>
    <scope>NUCLEOTIDE SEQUENCE [LARGE SCALE GENOMIC DNA]</scope>
    <source>
        <strain evidence="14">25nlg</strain>
    </source>
</reference>
<evidence type="ECO:0000256" key="6">
    <source>
        <dbReference type="ARBA" id="ARBA00022801"/>
    </source>
</evidence>
<evidence type="ECO:0000256" key="5">
    <source>
        <dbReference type="ARBA" id="ARBA00022692"/>
    </source>
</evidence>
<dbReference type="RefSeq" id="WP_090774905.1">
    <property type="nucleotide sequence ID" value="NZ_FMYM01000003.1"/>
</dbReference>
<dbReference type="Gene3D" id="2.30.42.10">
    <property type="match status" value="1"/>
</dbReference>
<dbReference type="SUPFAM" id="SSF50156">
    <property type="entry name" value="PDZ domain-like"/>
    <property type="match status" value="1"/>
</dbReference>
<dbReference type="Proteomes" id="UP000242662">
    <property type="component" value="Unassembled WGS sequence"/>
</dbReference>
<evidence type="ECO:0000256" key="1">
    <source>
        <dbReference type="ARBA" id="ARBA00001947"/>
    </source>
</evidence>
<dbReference type="NCBIfam" id="TIGR00054">
    <property type="entry name" value="RIP metalloprotease RseP"/>
    <property type="match status" value="1"/>
</dbReference>
<dbReference type="CDD" id="cd06163">
    <property type="entry name" value="S2P-M50_PDZ_RseP-like"/>
    <property type="match status" value="1"/>
</dbReference>
<feature type="transmembrane region" description="Helical" evidence="11">
    <location>
        <begin position="393"/>
        <end position="412"/>
    </location>
</feature>
<dbReference type="OrthoDB" id="9782003at2"/>
<keyword evidence="14" id="KW-1185">Reference proteome</keyword>
<keyword evidence="7 11" id="KW-0862">Zinc</keyword>
<accession>A0A1G6H7E1</accession>
<dbReference type="GO" id="GO:0006508">
    <property type="term" value="P:proteolysis"/>
    <property type="evidence" value="ECO:0007669"/>
    <property type="project" value="UniProtKB-KW"/>
</dbReference>
<dbReference type="EC" id="3.4.24.-" evidence="11"/>
<dbReference type="GO" id="GO:0004222">
    <property type="term" value="F:metalloendopeptidase activity"/>
    <property type="evidence" value="ECO:0007669"/>
    <property type="project" value="InterPro"/>
</dbReference>
<evidence type="ECO:0000313" key="13">
    <source>
        <dbReference type="EMBL" id="SDB90197.1"/>
    </source>
</evidence>
<evidence type="ECO:0000256" key="8">
    <source>
        <dbReference type="ARBA" id="ARBA00022989"/>
    </source>
</evidence>
<keyword evidence="10 11" id="KW-0472">Membrane</keyword>
<dbReference type="InterPro" id="IPR036034">
    <property type="entry name" value="PDZ_sf"/>
</dbReference>
<evidence type="ECO:0000256" key="7">
    <source>
        <dbReference type="ARBA" id="ARBA00022833"/>
    </source>
</evidence>
<evidence type="ECO:0000259" key="12">
    <source>
        <dbReference type="Pfam" id="PF02163"/>
    </source>
</evidence>
<dbReference type="STRING" id="1464122.SAMN05421737_10333"/>
<dbReference type="AlphaFoldDB" id="A0A1G6H7E1"/>
<keyword evidence="9 11" id="KW-0482">Metalloprotease</keyword>